<comment type="caution">
    <text evidence="1">The sequence shown here is derived from an EMBL/GenBank/DDBJ whole genome shotgun (WGS) entry which is preliminary data.</text>
</comment>
<reference evidence="1 2" key="1">
    <citation type="journal article" date="2015" name="Nature">
        <title>rRNA introns, odd ribosomes, and small enigmatic genomes across a large radiation of phyla.</title>
        <authorList>
            <person name="Brown C.T."/>
            <person name="Hug L.A."/>
            <person name="Thomas B.C."/>
            <person name="Sharon I."/>
            <person name="Castelle C.J."/>
            <person name="Singh A."/>
            <person name="Wilkins M.J."/>
            <person name="Williams K.H."/>
            <person name="Banfield J.F."/>
        </authorList>
    </citation>
    <scope>NUCLEOTIDE SEQUENCE [LARGE SCALE GENOMIC DNA]</scope>
</reference>
<evidence type="ECO:0000313" key="2">
    <source>
        <dbReference type="Proteomes" id="UP000034544"/>
    </source>
</evidence>
<protein>
    <recommendedName>
        <fullName evidence="3">4Fe-4S ferredoxin-type domain-containing protein</fullName>
    </recommendedName>
</protein>
<evidence type="ECO:0000313" key="1">
    <source>
        <dbReference type="EMBL" id="KKS06954.1"/>
    </source>
</evidence>
<sequence length="83" mass="9366">MPKILKISFPEKCVGCEMCAIEAQRQLRKIGLDGALIRVFRNTNSKLGNIEYALEIDPRISSLNVDKIQKICPKGVFEVEETD</sequence>
<evidence type="ECO:0008006" key="3">
    <source>
        <dbReference type="Google" id="ProtNLM"/>
    </source>
</evidence>
<name>A0A0G0W1U1_UNCKA</name>
<dbReference type="AlphaFoldDB" id="A0A0G0W1U1"/>
<accession>A0A0G0W1U1</accession>
<proteinExistence type="predicted"/>
<gene>
    <name evidence="1" type="ORF">UU59_C0016G0011</name>
</gene>
<dbReference type="Proteomes" id="UP000034544">
    <property type="component" value="Unassembled WGS sequence"/>
</dbReference>
<dbReference type="EMBL" id="LCBF01000016">
    <property type="protein sequence ID" value="KKS06954.1"/>
    <property type="molecule type" value="Genomic_DNA"/>
</dbReference>
<organism evidence="1 2">
    <name type="scientific">candidate division WWE3 bacterium GW2011_GWE1_41_27</name>
    <dbReference type="NCBI Taxonomy" id="1619131"/>
    <lineage>
        <taxon>Bacteria</taxon>
        <taxon>Katanobacteria</taxon>
    </lineage>
</organism>